<dbReference type="EMBL" id="SUNJ01004957">
    <property type="protein sequence ID" value="TPP64025.1"/>
    <property type="molecule type" value="Genomic_DNA"/>
</dbReference>
<evidence type="ECO:0000256" key="2">
    <source>
        <dbReference type="SAM" id="SignalP"/>
    </source>
</evidence>
<keyword evidence="1" id="KW-0812">Transmembrane</keyword>
<proteinExistence type="predicted"/>
<feature type="transmembrane region" description="Helical" evidence="1">
    <location>
        <begin position="33"/>
        <end position="55"/>
    </location>
</feature>
<evidence type="ECO:0000313" key="3">
    <source>
        <dbReference type="EMBL" id="TPP64025.1"/>
    </source>
</evidence>
<evidence type="ECO:0000313" key="4">
    <source>
        <dbReference type="Proteomes" id="UP000316759"/>
    </source>
</evidence>
<keyword evidence="1" id="KW-1133">Transmembrane helix</keyword>
<name>A0A504YTR7_FASGI</name>
<dbReference type="Proteomes" id="UP000316759">
    <property type="component" value="Unassembled WGS sequence"/>
</dbReference>
<gene>
    <name evidence="3" type="ORF">FGIG_12426</name>
</gene>
<keyword evidence="1" id="KW-0472">Membrane</keyword>
<sequence length="93" mass="10510">MIDCSTMTVLLFCLIVLPQLLIANAKSRFRVNIMIDCSTMTVLLFCLIVLPQLLIANAKCKSFWSTALELHTNPLIRSTRRSYPYDLKGSDSL</sequence>
<keyword evidence="2" id="KW-0732">Signal</keyword>
<accession>A0A504YTR7</accession>
<evidence type="ECO:0000256" key="1">
    <source>
        <dbReference type="SAM" id="Phobius"/>
    </source>
</evidence>
<dbReference type="AlphaFoldDB" id="A0A504YTR7"/>
<feature type="signal peptide" evidence="2">
    <location>
        <begin position="1"/>
        <end position="25"/>
    </location>
</feature>
<protein>
    <submittedName>
        <fullName evidence="3">Uncharacterized protein</fullName>
    </submittedName>
</protein>
<keyword evidence="4" id="KW-1185">Reference proteome</keyword>
<comment type="caution">
    <text evidence="3">The sequence shown here is derived from an EMBL/GenBank/DDBJ whole genome shotgun (WGS) entry which is preliminary data.</text>
</comment>
<reference evidence="3 4" key="1">
    <citation type="submission" date="2019-04" db="EMBL/GenBank/DDBJ databases">
        <title>Annotation for the trematode Fasciola gigantica.</title>
        <authorList>
            <person name="Choi Y.-J."/>
        </authorList>
    </citation>
    <scope>NUCLEOTIDE SEQUENCE [LARGE SCALE GENOMIC DNA]</scope>
    <source>
        <strain evidence="3">Uganda_cow_1</strain>
    </source>
</reference>
<organism evidence="3 4">
    <name type="scientific">Fasciola gigantica</name>
    <name type="common">Giant liver fluke</name>
    <dbReference type="NCBI Taxonomy" id="46835"/>
    <lineage>
        <taxon>Eukaryota</taxon>
        <taxon>Metazoa</taxon>
        <taxon>Spiralia</taxon>
        <taxon>Lophotrochozoa</taxon>
        <taxon>Platyhelminthes</taxon>
        <taxon>Trematoda</taxon>
        <taxon>Digenea</taxon>
        <taxon>Plagiorchiida</taxon>
        <taxon>Echinostomata</taxon>
        <taxon>Echinostomatoidea</taxon>
        <taxon>Fasciolidae</taxon>
        <taxon>Fasciola</taxon>
    </lineage>
</organism>
<feature type="chain" id="PRO_5021299924" evidence="2">
    <location>
        <begin position="26"/>
        <end position="93"/>
    </location>
</feature>